<evidence type="ECO:0000313" key="1">
    <source>
        <dbReference type="EMBL" id="KAK3768451.1"/>
    </source>
</evidence>
<protein>
    <submittedName>
        <fullName evidence="1">Uncharacterized protein</fullName>
    </submittedName>
</protein>
<reference evidence="1" key="1">
    <citation type="journal article" date="2023" name="G3 (Bethesda)">
        <title>A reference genome for the long-term kleptoplast-retaining sea slug Elysia crispata morphotype clarki.</title>
        <authorList>
            <person name="Eastman K.E."/>
            <person name="Pendleton A.L."/>
            <person name="Shaikh M.A."/>
            <person name="Suttiyut T."/>
            <person name="Ogas R."/>
            <person name="Tomko P."/>
            <person name="Gavelis G."/>
            <person name="Widhalm J.R."/>
            <person name="Wisecaver J.H."/>
        </authorList>
    </citation>
    <scope>NUCLEOTIDE SEQUENCE</scope>
    <source>
        <strain evidence="1">ECLA1</strain>
    </source>
</reference>
<keyword evidence="2" id="KW-1185">Reference proteome</keyword>
<name>A0AAE1DFB1_9GAST</name>
<comment type="caution">
    <text evidence="1">The sequence shown here is derived from an EMBL/GenBank/DDBJ whole genome shotgun (WGS) entry which is preliminary data.</text>
</comment>
<organism evidence="1 2">
    <name type="scientific">Elysia crispata</name>
    <name type="common">lettuce slug</name>
    <dbReference type="NCBI Taxonomy" id="231223"/>
    <lineage>
        <taxon>Eukaryota</taxon>
        <taxon>Metazoa</taxon>
        <taxon>Spiralia</taxon>
        <taxon>Lophotrochozoa</taxon>
        <taxon>Mollusca</taxon>
        <taxon>Gastropoda</taxon>
        <taxon>Heterobranchia</taxon>
        <taxon>Euthyneura</taxon>
        <taxon>Panpulmonata</taxon>
        <taxon>Sacoglossa</taxon>
        <taxon>Placobranchoidea</taxon>
        <taxon>Plakobranchidae</taxon>
        <taxon>Elysia</taxon>
    </lineage>
</organism>
<dbReference type="EMBL" id="JAWDGP010004058">
    <property type="protein sequence ID" value="KAK3768451.1"/>
    <property type="molecule type" value="Genomic_DNA"/>
</dbReference>
<dbReference type="AlphaFoldDB" id="A0AAE1DFB1"/>
<dbReference type="Proteomes" id="UP001283361">
    <property type="component" value="Unassembled WGS sequence"/>
</dbReference>
<gene>
    <name evidence="1" type="ORF">RRG08_053443</name>
</gene>
<evidence type="ECO:0000313" key="2">
    <source>
        <dbReference type="Proteomes" id="UP001283361"/>
    </source>
</evidence>
<accession>A0AAE1DFB1</accession>
<proteinExistence type="predicted"/>
<sequence>MHAAHRNKVLITKPYLHLFTRKAGLGKILRTRRNLPKISSVLRVQQDRAPSGLTLSSRRASLPVHVTSDTSTHVLQGDHQESRRSLRSAENLSTNLYFHLSLQFQAASQLSPDSMVPKDWQFESWLEGLTDRILASRADNSNPVAELRVRIQVSRADSSNPG</sequence>